<accession>A0A7S4ACA0</accession>
<dbReference type="InterPro" id="IPR049227">
    <property type="entry name" value="DUF6824"/>
</dbReference>
<evidence type="ECO:0000259" key="1">
    <source>
        <dbReference type="Pfam" id="PF20710"/>
    </source>
</evidence>
<dbReference type="Gene3D" id="3.40.525.10">
    <property type="entry name" value="CRAL-TRIO lipid binding domain"/>
    <property type="match status" value="1"/>
</dbReference>
<protein>
    <recommendedName>
        <fullName evidence="1">DUF6824 domain-containing protein</fullName>
    </recommendedName>
</protein>
<reference evidence="2" key="1">
    <citation type="submission" date="2021-01" db="EMBL/GenBank/DDBJ databases">
        <authorList>
            <person name="Corre E."/>
            <person name="Pelletier E."/>
            <person name="Niang G."/>
            <person name="Scheremetjew M."/>
            <person name="Finn R."/>
            <person name="Kale V."/>
            <person name="Holt S."/>
            <person name="Cochrane G."/>
            <person name="Meng A."/>
            <person name="Brown T."/>
            <person name="Cohen L."/>
        </authorList>
    </citation>
    <scope>NUCLEOTIDE SEQUENCE</scope>
    <source>
        <strain evidence="2">10249 10 AB</strain>
    </source>
</reference>
<dbReference type="Pfam" id="PF20710">
    <property type="entry name" value="DUF6824"/>
    <property type="match status" value="1"/>
</dbReference>
<dbReference type="InterPro" id="IPR036865">
    <property type="entry name" value="CRAL-TRIO_dom_sf"/>
</dbReference>
<sequence>MQIESCNVIVDTKADTKTDTDSDDNGGAGESFVTSFDDDFPKEDFGSHQFKLPDLFLAHDLNQLTFKERDEINEEVHGVRDQYQHMVEETPEFLHDSLQKLSVELKAIPTKNKPAYDKSQTYKNTWVNTDEFRLMFLRREFFDLRKAAARIVAFLEISRKCWGEFVLMREMCLSDFSEQDRRLLDAGALQLLPGRDRSGRRVFAHFMNDVVDPTQPNELYMENRVRIGLYFGLKMVKYDVDAQRSGVVMICWMHDLRINDLKARSYVHKQLKQAIPFRINVVHCHVPLSGSDQQFANTGKAMFLLAISSRLRKRVRIHIGSVTEFLYYIQTFGIQSSQIPFDTRTEQRRIAHHQKWIKQQDIREKAIKLKKEFTGIECPRHSDVLYGRGWPIRKHAGNVLYRHLMKQSVDEYNNTTDRGSKTVVAWWVVTELQKSHGSRFLREDKRSGFWYEVSNIVASNKVSVGFRDMRKPKIKMDIKNSKSNCAQQTDLVVTTSSKPKCKEDALTMGTKSSLVTVLLGLEATGNGYGSEISSNKIDSGDNINIKTFKFIDTAVGKRQQCCLSTGTMDFSSNKSVLSQAFGVDSPKLCAANLQTNTQTENRYSYNK</sequence>
<gene>
    <name evidence="2" type="ORF">PAUS00366_LOCUS3555</name>
</gene>
<name>A0A7S4ACA0_9STRA</name>
<evidence type="ECO:0000313" key="2">
    <source>
        <dbReference type="EMBL" id="CAE0710828.1"/>
    </source>
</evidence>
<feature type="domain" description="DUF6824" evidence="1">
    <location>
        <begin position="383"/>
        <end position="468"/>
    </location>
</feature>
<dbReference type="AlphaFoldDB" id="A0A7S4ACA0"/>
<proteinExistence type="predicted"/>
<dbReference type="EMBL" id="HBIX01004500">
    <property type="protein sequence ID" value="CAE0710828.1"/>
    <property type="molecule type" value="Transcribed_RNA"/>
</dbReference>
<dbReference type="SUPFAM" id="SSF52087">
    <property type="entry name" value="CRAL/TRIO domain"/>
    <property type="match status" value="1"/>
</dbReference>
<organism evidence="2">
    <name type="scientific">Pseudo-nitzschia australis</name>
    <dbReference type="NCBI Taxonomy" id="44445"/>
    <lineage>
        <taxon>Eukaryota</taxon>
        <taxon>Sar</taxon>
        <taxon>Stramenopiles</taxon>
        <taxon>Ochrophyta</taxon>
        <taxon>Bacillariophyta</taxon>
        <taxon>Bacillariophyceae</taxon>
        <taxon>Bacillariophycidae</taxon>
        <taxon>Bacillariales</taxon>
        <taxon>Bacillariaceae</taxon>
        <taxon>Pseudo-nitzschia</taxon>
    </lineage>
</organism>